<protein>
    <recommendedName>
        <fullName evidence="4">PepSY domain-containing protein</fullName>
    </recommendedName>
</protein>
<evidence type="ECO:0000256" key="1">
    <source>
        <dbReference type="SAM" id="Phobius"/>
    </source>
</evidence>
<dbReference type="EMBL" id="CP020083">
    <property type="protein sequence ID" value="ASR50461.1"/>
    <property type="molecule type" value="Genomic_DNA"/>
</dbReference>
<feature type="transmembrane region" description="Helical" evidence="1">
    <location>
        <begin position="501"/>
        <end position="522"/>
    </location>
</feature>
<keyword evidence="1" id="KW-0812">Transmembrane</keyword>
<feature type="transmembrane region" description="Helical" evidence="1">
    <location>
        <begin position="36"/>
        <end position="55"/>
    </location>
</feature>
<evidence type="ECO:0000313" key="3">
    <source>
        <dbReference type="Proteomes" id="UP000258016"/>
    </source>
</evidence>
<dbReference type="PANTHER" id="PTHR34219">
    <property type="entry name" value="IRON-REGULATED INNER MEMBRANE PROTEIN-RELATED"/>
    <property type="match status" value="1"/>
</dbReference>
<accession>A0ABM6M3N5</accession>
<reference evidence="2 3" key="1">
    <citation type="submission" date="2017-03" db="EMBL/GenBank/DDBJ databases">
        <title>Complete genome sequence of Blastomonas fulva degrading microcsystin LR.</title>
        <authorList>
            <person name="Lee H.-g."/>
            <person name="Jin L."/>
            <person name="oh H.-M."/>
        </authorList>
    </citation>
    <scope>NUCLEOTIDE SEQUENCE [LARGE SCALE GENOMIC DNA]</scope>
    <source>
        <strain evidence="2 3">T2</strain>
    </source>
</reference>
<sequence>MPRSSTAVSEPQGIAHMSLVNQATSKRLLAVHGWSGVLLGLFLYVVVITGTVAVLSQEIGAWSISGARTQAPFSQPLDARVRQLAQTVEPKYREDIKIYPNASGTMLVFFHTHGVNSAGKPDDVGVRFLLEPGTLKVAARDEGYGSELPEDRDSALDYFISILHISLHAPDPVGLYLTGLAGFVMLFAVISGIILHRHLIKDLFVAPRLSSRLLNRRDRHILAGSWSLPFGFLLAFTGTFFSFAGAIGLPIVAMVAFGGDQEKMTETLVGAPETVSERPADMANLDSMIARSVARTGTQPSFVSIAHWGTADSRAYLYHLPSGRAVEASMHVYDMASGRYHGVKPDLGTRPSFGSTVYAWMGPLHFGHFAGLLSKLIWVSLGLAASYVTLTGLRLWVERRPDMPSGRVLGVAIPMVGYGVPIGLTGAALGFLRNYPAGDPVSGTALGFVWGCAFAVLLAGVLIRRGDASAVFMAVLGLAMVALPLARLATGGQGWPDLVGAGQAVVVMIDLMLLAGGVFALHRSRRGDAIGRSARGEGQASAAVPAE</sequence>
<dbReference type="Proteomes" id="UP000258016">
    <property type="component" value="Chromosome"/>
</dbReference>
<feature type="transmembrane region" description="Helical" evidence="1">
    <location>
        <begin position="470"/>
        <end position="489"/>
    </location>
</feature>
<keyword evidence="1" id="KW-0472">Membrane</keyword>
<dbReference type="Pfam" id="PF03929">
    <property type="entry name" value="PepSY_TM"/>
    <property type="match status" value="1"/>
</dbReference>
<organism evidence="2 3">
    <name type="scientific">Blastomonas fulva</name>
    <dbReference type="NCBI Taxonomy" id="1550728"/>
    <lineage>
        <taxon>Bacteria</taxon>
        <taxon>Pseudomonadati</taxon>
        <taxon>Pseudomonadota</taxon>
        <taxon>Alphaproteobacteria</taxon>
        <taxon>Sphingomonadales</taxon>
        <taxon>Sphingomonadaceae</taxon>
        <taxon>Blastomonas</taxon>
    </lineage>
</organism>
<feature type="transmembrane region" description="Helical" evidence="1">
    <location>
        <begin position="408"/>
        <end position="432"/>
    </location>
</feature>
<feature type="transmembrane region" description="Helical" evidence="1">
    <location>
        <begin position="173"/>
        <end position="195"/>
    </location>
</feature>
<evidence type="ECO:0008006" key="4">
    <source>
        <dbReference type="Google" id="ProtNLM"/>
    </source>
</evidence>
<evidence type="ECO:0000313" key="2">
    <source>
        <dbReference type="EMBL" id="ASR50461.1"/>
    </source>
</evidence>
<proteinExistence type="predicted"/>
<dbReference type="InterPro" id="IPR005625">
    <property type="entry name" value="PepSY-ass_TM"/>
</dbReference>
<feature type="transmembrane region" description="Helical" evidence="1">
    <location>
        <begin position="376"/>
        <end position="396"/>
    </location>
</feature>
<name>A0ABM6M3N5_9SPHN</name>
<feature type="transmembrane region" description="Helical" evidence="1">
    <location>
        <begin position="226"/>
        <end position="257"/>
    </location>
</feature>
<keyword evidence="3" id="KW-1185">Reference proteome</keyword>
<feature type="transmembrane region" description="Helical" evidence="1">
    <location>
        <begin position="444"/>
        <end position="463"/>
    </location>
</feature>
<gene>
    <name evidence="2" type="ORF">B5J99_02425</name>
</gene>
<keyword evidence="1" id="KW-1133">Transmembrane helix</keyword>
<dbReference type="PANTHER" id="PTHR34219:SF4">
    <property type="entry name" value="PEPSY DOMAIN-CONTAINING PROTEIN"/>
    <property type="match status" value="1"/>
</dbReference>